<protein>
    <recommendedName>
        <fullName evidence="4">PGG domain-containing protein</fullName>
    </recommendedName>
</protein>
<organism evidence="2 3">
    <name type="scientific">Eruca vesicaria subsp. sativa</name>
    <name type="common">Garden rocket</name>
    <name type="synonym">Eruca sativa</name>
    <dbReference type="NCBI Taxonomy" id="29727"/>
    <lineage>
        <taxon>Eukaryota</taxon>
        <taxon>Viridiplantae</taxon>
        <taxon>Streptophyta</taxon>
        <taxon>Embryophyta</taxon>
        <taxon>Tracheophyta</taxon>
        <taxon>Spermatophyta</taxon>
        <taxon>Magnoliopsida</taxon>
        <taxon>eudicotyledons</taxon>
        <taxon>Gunneridae</taxon>
        <taxon>Pentapetalae</taxon>
        <taxon>rosids</taxon>
        <taxon>malvids</taxon>
        <taxon>Brassicales</taxon>
        <taxon>Brassicaceae</taxon>
        <taxon>Brassiceae</taxon>
        <taxon>Eruca</taxon>
    </lineage>
</organism>
<dbReference type="EMBL" id="CAKOAT010230709">
    <property type="protein sequence ID" value="CAH8357236.1"/>
    <property type="molecule type" value="Genomic_DNA"/>
</dbReference>
<evidence type="ECO:0000313" key="3">
    <source>
        <dbReference type="Proteomes" id="UP001642260"/>
    </source>
</evidence>
<evidence type="ECO:0000313" key="2">
    <source>
        <dbReference type="EMBL" id="CAH8357236.1"/>
    </source>
</evidence>
<keyword evidence="1" id="KW-1133">Transmembrane helix</keyword>
<gene>
    <name evidence="2" type="ORF">ERUC_LOCUS22991</name>
</gene>
<name>A0ABC8KJY3_ERUVS</name>
<accession>A0ABC8KJY3</accession>
<dbReference type="AlphaFoldDB" id="A0ABC8KJY3"/>
<feature type="transmembrane region" description="Helical" evidence="1">
    <location>
        <begin position="12"/>
        <end position="31"/>
    </location>
</feature>
<comment type="caution">
    <text evidence="2">The sequence shown here is derived from an EMBL/GenBank/DDBJ whole genome shotgun (WGS) entry which is preliminary data.</text>
</comment>
<keyword evidence="1" id="KW-0812">Transmembrane</keyword>
<evidence type="ECO:0000256" key="1">
    <source>
        <dbReference type="SAM" id="Phobius"/>
    </source>
</evidence>
<proteinExistence type="predicted"/>
<reference evidence="2 3" key="1">
    <citation type="submission" date="2022-03" db="EMBL/GenBank/DDBJ databases">
        <authorList>
            <person name="Macdonald S."/>
            <person name="Ahmed S."/>
            <person name="Newling K."/>
        </authorList>
    </citation>
    <scope>NUCLEOTIDE SEQUENCE [LARGE SCALE GENOMIC DNA]</scope>
</reference>
<dbReference type="Proteomes" id="UP001642260">
    <property type="component" value="Unassembled WGS sequence"/>
</dbReference>
<evidence type="ECO:0008006" key="4">
    <source>
        <dbReference type="Google" id="ProtNLM"/>
    </source>
</evidence>
<keyword evidence="1" id="KW-0472">Membrane</keyword>
<feature type="transmembrane region" description="Helical" evidence="1">
    <location>
        <begin position="129"/>
        <end position="152"/>
    </location>
</feature>
<sequence>MDNGGPYNRRVAPTVIIALFVMFNTLGPILAPPTNLINASNPSPGMTEAEFRVKQVATNIFWAFSNSAFALALAAVLLQVGKLVGHGASEVCETVSLMLVMFSLLFMSFAAMGAVVVRLCPSSLVSAFSLVQGLCLLLSAYLCSCVFIAEIVG</sequence>
<feature type="transmembrane region" description="Helical" evidence="1">
    <location>
        <begin position="60"/>
        <end position="85"/>
    </location>
</feature>
<keyword evidence="3" id="KW-1185">Reference proteome</keyword>
<feature type="transmembrane region" description="Helical" evidence="1">
    <location>
        <begin position="97"/>
        <end position="117"/>
    </location>
</feature>